<keyword evidence="4" id="KW-1185">Reference proteome</keyword>
<proteinExistence type="predicted"/>
<dbReference type="EMBL" id="LSEF01000114">
    <property type="protein sequence ID" value="OAF07258.1"/>
    <property type="molecule type" value="Genomic_DNA"/>
</dbReference>
<dbReference type="InterPro" id="IPR036188">
    <property type="entry name" value="FAD/NAD-bd_sf"/>
</dbReference>
<dbReference type="SUPFAM" id="SSF51905">
    <property type="entry name" value="FAD/NAD(P)-binding domain"/>
    <property type="match status" value="1"/>
</dbReference>
<evidence type="ECO:0000259" key="2">
    <source>
        <dbReference type="Pfam" id="PF01494"/>
    </source>
</evidence>
<dbReference type="Gene3D" id="3.40.30.120">
    <property type="match status" value="1"/>
</dbReference>
<feature type="domain" description="FAD-binding" evidence="2">
    <location>
        <begin position="38"/>
        <end position="375"/>
    </location>
</feature>
<dbReference type="Pfam" id="PF01494">
    <property type="entry name" value="FAD_binding_3"/>
    <property type="match status" value="1"/>
</dbReference>
<dbReference type="PANTHER" id="PTHR43476">
    <property type="entry name" value="3-(3-HYDROXY-PHENYL)PROPIONATE/3-HYDROXYCINNAMIC ACID HYDROXYLASE"/>
    <property type="match status" value="1"/>
</dbReference>
<evidence type="ECO:0000256" key="1">
    <source>
        <dbReference type="ARBA" id="ARBA00023002"/>
    </source>
</evidence>
<dbReference type="Proteomes" id="UP000077173">
    <property type="component" value="Unassembled WGS sequence"/>
</dbReference>
<protein>
    <recommendedName>
        <fullName evidence="2">FAD-binding domain-containing protein</fullName>
    </recommendedName>
</protein>
<dbReference type="InterPro" id="IPR050631">
    <property type="entry name" value="PheA/TfdB_FAD_monoxygenase"/>
</dbReference>
<dbReference type="GO" id="GO:0019622">
    <property type="term" value="P:3-(3-hydroxy)phenylpropionate catabolic process"/>
    <property type="evidence" value="ECO:0007669"/>
    <property type="project" value="TreeGrafter"/>
</dbReference>
<keyword evidence="1" id="KW-0560">Oxidoreductase</keyword>
<dbReference type="PANTHER" id="PTHR43476:SF3">
    <property type="entry name" value="FAD-BINDING MONOOXYGENASE"/>
    <property type="match status" value="1"/>
</dbReference>
<dbReference type="PRINTS" id="PR00420">
    <property type="entry name" value="RNGMNOXGNASE"/>
</dbReference>
<evidence type="ECO:0000313" key="4">
    <source>
        <dbReference type="Proteomes" id="UP000077173"/>
    </source>
</evidence>
<evidence type="ECO:0000313" key="3">
    <source>
        <dbReference type="EMBL" id="OAF07258.1"/>
    </source>
</evidence>
<gene>
    <name evidence="3" type="ORF">AXW67_30450</name>
</gene>
<dbReference type="GO" id="GO:0008688">
    <property type="term" value="F:3-(3-hydroxyphenyl)propionate hydroxylase activity"/>
    <property type="evidence" value="ECO:0007669"/>
    <property type="project" value="TreeGrafter"/>
</dbReference>
<organism evidence="3 4">
    <name type="scientific">Bradyrhizobium neotropicale</name>
    <dbReference type="NCBI Taxonomy" id="1497615"/>
    <lineage>
        <taxon>Bacteria</taxon>
        <taxon>Pseudomonadati</taxon>
        <taxon>Pseudomonadota</taxon>
        <taxon>Alphaproteobacteria</taxon>
        <taxon>Hyphomicrobiales</taxon>
        <taxon>Nitrobacteraceae</taxon>
        <taxon>Bradyrhizobium</taxon>
    </lineage>
</organism>
<dbReference type="AlphaFoldDB" id="A0A176YJY5"/>
<name>A0A176YJY5_9BRAD</name>
<reference evidence="3 4" key="1">
    <citation type="submission" date="2016-02" db="EMBL/GenBank/DDBJ databases">
        <title>Draft genome sequence of the strain BR 10247T Bradyrhizobium neotropicale isolated from nodules of Centrolobium paraense.</title>
        <authorList>
            <person name="Simoes-Araujo J.L."/>
            <person name="Barauna A.C."/>
            <person name="Silva K."/>
            <person name="Zilli J.E."/>
        </authorList>
    </citation>
    <scope>NUCLEOTIDE SEQUENCE [LARGE SCALE GENOMIC DNA]</scope>
    <source>
        <strain evidence="3 4">BR 10247</strain>
    </source>
</reference>
<dbReference type="InterPro" id="IPR002938">
    <property type="entry name" value="FAD-bd"/>
</dbReference>
<dbReference type="Gene3D" id="3.30.70.2450">
    <property type="match status" value="1"/>
</dbReference>
<comment type="caution">
    <text evidence="3">The sequence shown here is derived from an EMBL/GenBank/DDBJ whole genome shotgun (WGS) entry which is preliminary data.</text>
</comment>
<accession>A0A176YJY5</accession>
<sequence>MEALAHHSAVGPAGRKTFAQFREAIKPIRGPEGLGWSDADVVIVGAGPIGLTAANTLGSLGVRTILIERNELTSDLPRALVVDDEYMRLLDNLGILLRMGGDLAAPFGIYFYAAWGRPIIKVYPFLTPNGFGTRTGVVQPVFEKILLSSLERFTCVDVQYRTTLTGLNGEWDGVRLNVRTADGAERTITARYVLACDGARSFVRSQLGISFEGTRIDQPHLVIDLAEFPDQSPYSRFFCNPARPLNSIPTPYGGRRLEFMLAPDDDHQAIASPESIRYLLDHHSPYKGIEAKVIRSVVYGFSERIANRLQEGRVFLLGDAAHVMPPFGAQAMNTGARDANNICWKIADVLSGRASEQLLETYESERRPQVEAIIRYSVTIGRLANVRSRALALLRDVVFSALKLVPRIRRFFASMRYMPKPWLESGFLVRHGKRYASPVGRTFPRLTLRLRDGATRTIDDIAGSQFVLVGIGINVEFLRNLLTHPMAKQQGWRAIAVDFDDGDAEGDARICVAQMADEETGRTLASYRGQLMLVRPDRYVALAGDQRSIAIDMDALWRRFGQNADETTVDPLPLP</sequence>
<dbReference type="Gene3D" id="3.50.50.60">
    <property type="entry name" value="FAD/NAD(P)-binding domain"/>
    <property type="match status" value="1"/>
</dbReference>
<dbReference type="GO" id="GO:0071949">
    <property type="term" value="F:FAD binding"/>
    <property type="evidence" value="ECO:0007669"/>
    <property type="project" value="InterPro"/>
</dbReference>